<dbReference type="EMBL" id="CAJNOR010001425">
    <property type="protein sequence ID" value="CAF1140816.1"/>
    <property type="molecule type" value="Genomic_DNA"/>
</dbReference>
<evidence type="ECO:0000256" key="8">
    <source>
        <dbReference type="ARBA" id="ARBA00043906"/>
    </source>
</evidence>
<keyword evidence="11" id="KW-0472">Membrane</keyword>
<keyword evidence="14" id="KW-1185">Reference proteome</keyword>
<evidence type="ECO:0000256" key="11">
    <source>
        <dbReference type="SAM" id="Phobius"/>
    </source>
</evidence>
<dbReference type="InterPro" id="IPR001128">
    <property type="entry name" value="Cyt_P450"/>
</dbReference>
<dbReference type="GO" id="GO:0008395">
    <property type="term" value="F:steroid hydroxylase activity"/>
    <property type="evidence" value="ECO:0007669"/>
    <property type="project" value="TreeGrafter"/>
</dbReference>
<keyword evidence="6 9" id="KW-0408">Iron</keyword>
<dbReference type="InterPro" id="IPR002401">
    <property type="entry name" value="Cyt_P450_E_grp-I"/>
</dbReference>
<evidence type="ECO:0000256" key="4">
    <source>
        <dbReference type="ARBA" id="ARBA00022723"/>
    </source>
</evidence>
<evidence type="ECO:0000256" key="6">
    <source>
        <dbReference type="ARBA" id="ARBA00023004"/>
    </source>
</evidence>
<feature type="binding site" description="axial binding residue" evidence="9">
    <location>
        <position position="472"/>
    </location>
    <ligand>
        <name>heme</name>
        <dbReference type="ChEBI" id="CHEBI:30413"/>
    </ligand>
    <ligandPart>
        <name>Fe</name>
        <dbReference type="ChEBI" id="CHEBI:18248"/>
    </ligandPart>
</feature>
<keyword evidence="7 10" id="KW-0503">Monooxygenase</keyword>
<dbReference type="SUPFAM" id="SSF48264">
    <property type="entry name" value="Cytochrome P450"/>
    <property type="match status" value="1"/>
</dbReference>
<dbReference type="Gene3D" id="1.10.630.10">
    <property type="entry name" value="Cytochrome P450"/>
    <property type="match status" value="1"/>
</dbReference>
<evidence type="ECO:0000313" key="12">
    <source>
        <dbReference type="EMBL" id="CAF1140816.1"/>
    </source>
</evidence>
<dbReference type="PROSITE" id="PS00086">
    <property type="entry name" value="CYTOCHROME_P450"/>
    <property type="match status" value="1"/>
</dbReference>
<comment type="caution">
    <text evidence="12">The sequence shown here is derived from an EMBL/GenBank/DDBJ whole genome shotgun (WGS) entry which is preliminary data.</text>
</comment>
<dbReference type="GO" id="GO:0020037">
    <property type="term" value="F:heme binding"/>
    <property type="evidence" value="ECO:0007669"/>
    <property type="project" value="InterPro"/>
</dbReference>
<protein>
    <recommendedName>
        <fullName evidence="15">Cytochrome P450</fullName>
    </recommendedName>
</protein>
<dbReference type="PRINTS" id="PR00385">
    <property type="entry name" value="P450"/>
</dbReference>
<keyword evidence="5 10" id="KW-0560">Oxidoreductase</keyword>
<comment type="cofactor">
    <cofactor evidence="1 9">
        <name>heme</name>
        <dbReference type="ChEBI" id="CHEBI:30413"/>
    </cofactor>
</comment>
<dbReference type="AlphaFoldDB" id="A0A814RYV2"/>
<keyword evidence="4 9" id="KW-0479">Metal-binding</keyword>
<evidence type="ECO:0000256" key="3">
    <source>
        <dbReference type="ARBA" id="ARBA00022617"/>
    </source>
</evidence>
<name>A0A814RYV2_ADIRI</name>
<dbReference type="InterPro" id="IPR050705">
    <property type="entry name" value="Cytochrome_P450_3A"/>
</dbReference>
<evidence type="ECO:0000313" key="14">
    <source>
        <dbReference type="Proteomes" id="UP000663828"/>
    </source>
</evidence>
<keyword evidence="11" id="KW-0812">Transmembrane</keyword>
<evidence type="ECO:0000313" key="13">
    <source>
        <dbReference type="EMBL" id="CAF1526876.1"/>
    </source>
</evidence>
<dbReference type="Proteomes" id="UP000663828">
    <property type="component" value="Unassembled WGS sequence"/>
</dbReference>
<evidence type="ECO:0000256" key="2">
    <source>
        <dbReference type="ARBA" id="ARBA00010617"/>
    </source>
</evidence>
<dbReference type="PRINTS" id="PR00463">
    <property type="entry name" value="EP450I"/>
</dbReference>
<comment type="similarity">
    <text evidence="2 10">Belongs to the cytochrome P450 family.</text>
</comment>
<comment type="function">
    <text evidence="8">Cytochromes P450 are a group of heme-thiolate monooxygenases. They oxidize a variety of structurally unrelated compounds, including steroids, fatty acids, and xenobiotics.</text>
</comment>
<dbReference type="CDD" id="cd11055">
    <property type="entry name" value="CYP3A-like"/>
    <property type="match status" value="1"/>
</dbReference>
<keyword evidence="3 9" id="KW-0349">Heme</keyword>
<evidence type="ECO:0008006" key="15">
    <source>
        <dbReference type="Google" id="ProtNLM"/>
    </source>
</evidence>
<reference evidence="12" key="1">
    <citation type="submission" date="2021-02" db="EMBL/GenBank/DDBJ databases">
        <authorList>
            <person name="Nowell W R."/>
        </authorList>
    </citation>
    <scope>NUCLEOTIDE SEQUENCE</scope>
</reference>
<keyword evidence="11" id="KW-1133">Transmembrane helix</keyword>
<dbReference type="PANTHER" id="PTHR24302:SF15">
    <property type="entry name" value="FATTY-ACID PEROXYGENASE"/>
    <property type="match status" value="1"/>
</dbReference>
<dbReference type="OrthoDB" id="2789670at2759"/>
<evidence type="ECO:0000256" key="5">
    <source>
        <dbReference type="ARBA" id="ARBA00023002"/>
    </source>
</evidence>
<dbReference type="GO" id="GO:0005506">
    <property type="term" value="F:iron ion binding"/>
    <property type="evidence" value="ECO:0007669"/>
    <property type="project" value="InterPro"/>
</dbReference>
<dbReference type="EMBL" id="CAJNOJ010000830">
    <property type="protein sequence ID" value="CAF1526876.1"/>
    <property type="molecule type" value="Genomic_DNA"/>
</dbReference>
<feature type="transmembrane region" description="Helical" evidence="11">
    <location>
        <begin position="6"/>
        <end position="23"/>
    </location>
</feature>
<dbReference type="InterPro" id="IPR017972">
    <property type="entry name" value="Cyt_P450_CS"/>
</dbReference>
<accession>A0A814RYV2</accession>
<proteinExistence type="inferred from homology"/>
<dbReference type="Proteomes" id="UP000663852">
    <property type="component" value="Unassembled WGS sequence"/>
</dbReference>
<dbReference type="FunFam" id="1.10.630.10:FF:000182">
    <property type="entry name" value="Cytochrome P450 3A4"/>
    <property type="match status" value="1"/>
</dbReference>
<evidence type="ECO:0000256" key="1">
    <source>
        <dbReference type="ARBA" id="ARBA00001971"/>
    </source>
</evidence>
<evidence type="ECO:0000256" key="9">
    <source>
        <dbReference type="PIRSR" id="PIRSR602401-1"/>
    </source>
</evidence>
<evidence type="ECO:0000256" key="10">
    <source>
        <dbReference type="RuleBase" id="RU000461"/>
    </source>
</evidence>
<gene>
    <name evidence="13" type="ORF">EDS130_LOCUS44270</name>
    <name evidence="12" type="ORF">XAT740_LOCUS20411</name>
</gene>
<dbReference type="GO" id="GO:0016705">
    <property type="term" value="F:oxidoreductase activity, acting on paired donors, with incorporation or reduction of molecular oxygen"/>
    <property type="evidence" value="ECO:0007669"/>
    <property type="project" value="InterPro"/>
</dbReference>
<evidence type="ECO:0000256" key="7">
    <source>
        <dbReference type="ARBA" id="ARBA00023033"/>
    </source>
</evidence>
<organism evidence="12 14">
    <name type="scientific">Adineta ricciae</name>
    <name type="common">Rotifer</name>
    <dbReference type="NCBI Taxonomy" id="249248"/>
    <lineage>
        <taxon>Eukaryota</taxon>
        <taxon>Metazoa</taxon>
        <taxon>Spiralia</taxon>
        <taxon>Gnathifera</taxon>
        <taxon>Rotifera</taxon>
        <taxon>Eurotatoria</taxon>
        <taxon>Bdelloidea</taxon>
        <taxon>Adinetida</taxon>
        <taxon>Adinetidae</taxon>
        <taxon>Adineta</taxon>
    </lineage>
</organism>
<dbReference type="PANTHER" id="PTHR24302">
    <property type="entry name" value="CYTOCHROME P450 FAMILY 3"/>
    <property type="match status" value="1"/>
</dbReference>
<dbReference type="InterPro" id="IPR036396">
    <property type="entry name" value="Cyt_P450_sf"/>
</dbReference>
<dbReference type="Pfam" id="PF00067">
    <property type="entry name" value="p450"/>
    <property type="match status" value="1"/>
</dbReference>
<sequence>MLSISFLICFVLICLFVYYFRFLRHRYQYFHRCGISTPPFRFFFGHLKTLWNCASYHRQLESWTKQYGKIYGIYEGSLPIFVVSDADFLHEVFIKQFSVFHARKPTMLDNIFHDMFFSSGAKWRRQRQVISPTFSAAKLKTMSPLINRCINEFEKKLPRHAEDGEEFNIYFYYKTMTMDVICRCAFGIDTDVQNNPNNIYFRKVSEFFDTSAIDTNILYRSAQLMPIIATILGRLFAVTNKALTVINTRLLPFISPTRQLSEVPITWLVNRVHRIVDQRRKIPILRPDLLNLMLETMNDASEDPRKSINQLTQEEVCGNTFIFMLAGYETTSTSLAYATYELARHPDVLQKLQAEIDQLLLENFDDDDDEEVKKYPDYDIVSQMSYMDMFVTEVLRMYPVANRGIQRQAMDDTVIQGIKIEKGCVVCADVYSLHYDAELWGPEDPYVFCPERHQIKRHPMAYMPFGAGPRQCVGMRFALIEMKILLTRLLRQYTILPGEHMESKFIIQDRTVIAPDEIWIKLIRRNVEGIGVA</sequence>